<keyword evidence="7" id="KW-0645">Protease</keyword>
<feature type="domain" description="Peptidase M1 leukotriene A4 hydrolase/aminopeptidase C-terminal" evidence="15">
    <location>
        <begin position="395"/>
        <end position="550"/>
    </location>
</feature>
<evidence type="ECO:0000256" key="4">
    <source>
        <dbReference type="ARBA" id="ARBA00012564"/>
    </source>
</evidence>
<gene>
    <name evidence="16" type="ORF">IRI77_31535</name>
</gene>
<feature type="binding site" evidence="14">
    <location>
        <position position="272"/>
    </location>
    <ligand>
        <name>Zn(2+)</name>
        <dbReference type="ChEBI" id="CHEBI:29105"/>
        <note>catalytic</note>
    </ligand>
</feature>
<feature type="binding site" evidence="13">
    <location>
        <begin position="243"/>
        <end position="248"/>
    </location>
    <ligand>
        <name>a peptide</name>
        <dbReference type="ChEBI" id="CHEBI:60466"/>
    </ligand>
</feature>
<dbReference type="EC" id="3.4.11.2" evidence="4"/>
<dbReference type="Gene3D" id="2.60.40.1730">
    <property type="entry name" value="tricorn interacting facor f3 domain"/>
    <property type="match status" value="1"/>
</dbReference>
<dbReference type="SUPFAM" id="SSF63737">
    <property type="entry name" value="Leukotriene A4 hydrolase N-terminal domain"/>
    <property type="match status" value="1"/>
</dbReference>
<dbReference type="GO" id="GO:0016285">
    <property type="term" value="F:alanyl aminopeptidase activity"/>
    <property type="evidence" value="ECO:0007669"/>
    <property type="project" value="UniProtKB-EC"/>
</dbReference>
<evidence type="ECO:0000256" key="13">
    <source>
        <dbReference type="PIRSR" id="PIRSR634015-2"/>
    </source>
</evidence>
<comment type="catalytic activity">
    <reaction evidence="1">
        <text>Release of an N-terminal amino acid, Xaa-|-Yaa- from a peptide, amide or arylamide. Xaa is preferably Ala, but may be most amino acids including Pro (slow action). When a terminal hydrophobic residue is followed by a prolyl residue, the two may be released as an intact Xaa-Pro dipeptide.</text>
        <dbReference type="EC" id="3.4.11.2"/>
    </reaction>
</comment>
<dbReference type="InterPro" id="IPR027268">
    <property type="entry name" value="Peptidase_M4/M1_CTD_sf"/>
</dbReference>
<comment type="subcellular location">
    <subcellularLocation>
        <location evidence="2">Cytoplasm</location>
    </subcellularLocation>
</comment>
<dbReference type="GO" id="GO:0008270">
    <property type="term" value="F:zinc ion binding"/>
    <property type="evidence" value="ECO:0007669"/>
    <property type="project" value="InterPro"/>
</dbReference>
<evidence type="ECO:0000256" key="11">
    <source>
        <dbReference type="ARBA" id="ARBA00023049"/>
    </source>
</evidence>
<dbReference type="Pfam" id="PF17900">
    <property type="entry name" value="Peptidase_M1_N"/>
    <property type="match status" value="1"/>
</dbReference>
<keyword evidence="10 14" id="KW-0862">Zinc</keyword>
<protein>
    <recommendedName>
        <fullName evidence="5">Aminopeptidase N</fullName>
        <ecNumber evidence="4">3.4.11.2</ecNumber>
    </recommendedName>
</protein>
<evidence type="ECO:0000256" key="6">
    <source>
        <dbReference type="ARBA" id="ARBA00022490"/>
    </source>
</evidence>
<comment type="cofactor">
    <cofactor evidence="14">
        <name>Zn(2+)</name>
        <dbReference type="ChEBI" id="CHEBI:29105"/>
    </cofactor>
    <text evidence="14">Binds 1 zinc ion per subunit.</text>
</comment>
<evidence type="ECO:0000256" key="8">
    <source>
        <dbReference type="ARBA" id="ARBA00022723"/>
    </source>
</evidence>
<feature type="active site" description="Proton donor" evidence="12">
    <location>
        <position position="358"/>
    </location>
</feature>
<dbReference type="AlphaFoldDB" id="A0A7S7SP68"/>
<dbReference type="Pfam" id="PF01433">
    <property type="entry name" value="Peptidase_M1"/>
    <property type="match status" value="1"/>
</dbReference>
<dbReference type="SUPFAM" id="SSF55486">
    <property type="entry name" value="Metalloproteases ('zincins'), catalytic domain"/>
    <property type="match status" value="1"/>
</dbReference>
<keyword evidence="8 14" id="KW-0479">Metal-binding</keyword>
<reference evidence="16 17" key="1">
    <citation type="submission" date="2020-10" db="EMBL/GenBank/DDBJ databases">
        <title>Complete genome sequence of Paludibaculum fermentans P105T, a facultatively anaerobic acidobacterium capable of dissimilatory Fe(III) reduction.</title>
        <authorList>
            <person name="Dedysh S.N."/>
            <person name="Beletsky A.V."/>
            <person name="Kulichevskaya I.S."/>
            <person name="Mardanov A.V."/>
            <person name="Ravin N.V."/>
        </authorList>
    </citation>
    <scope>NUCLEOTIDE SEQUENCE [LARGE SCALE GENOMIC DNA]</scope>
    <source>
        <strain evidence="16 17">P105</strain>
    </source>
</reference>
<evidence type="ECO:0000256" key="10">
    <source>
        <dbReference type="ARBA" id="ARBA00022833"/>
    </source>
</evidence>
<dbReference type="Pfam" id="PF09127">
    <property type="entry name" value="Leuk-A4-hydro_C"/>
    <property type="match status" value="1"/>
</dbReference>
<evidence type="ECO:0000256" key="5">
    <source>
        <dbReference type="ARBA" id="ARBA00015611"/>
    </source>
</evidence>
<dbReference type="Gene3D" id="1.10.390.10">
    <property type="entry name" value="Neutral Protease Domain 2"/>
    <property type="match status" value="1"/>
</dbReference>
<dbReference type="SMART" id="SM01263">
    <property type="entry name" value="Leuk-A4-hydro_C"/>
    <property type="match status" value="1"/>
</dbReference>
<dbReference type="InterPro" id="IPR016024">
    <property type="entry name" value="ARM-type_fold"/>
</dbReference>
<dbReference type="GO" id="GO:0006508">
    <property type="term" value="P:proteolysis"/>
    <property type="evidence" value="ECO:0007669"/>
    <property type="project" value="UniProtKB-KW"/>
</dbReference>
<comment type="similarity">
    <text evidence="3">Belongs to the peptidase M1 family.</text>
</comment>
<evidence type="ECO:0000256" key="14">
    <source>
        <dbReference type="PIRSR" id="PIRSR634015-3"/>
    </source>
</evidence>
<keyword evidence="17" id="KW-1185">Reference proteome</keyword>
<dbReference type="InterPro" id="IPR049980">
    <property type="entry name" value="LTA4H_cat"/>
</dbReference>
<feature type="binding site" evidence="13">
    <location>
        <begin position="506"/>
        <end position="508"/>
    </location>
    <ligand>
        <name>a peptide</name>
        <dbReference type="ChEBI" id="CHEBI:60466"/>
    </ligand>
</feature>
<dbReference type="Proteomes" id="UP000593892">
    <property type="component" value="Chromosome"/>
</dbReference>
<feature type="binding site" evidence="14">
    <location>
        <position position="276"/>
    </location>
    <ligand>
        <name>Zn(2+)</name>
        <dbReference type="ChEBI" id="CHEBI:29105"/>
        <note>catalytic</note>
    </ligand>
</feature>
<evidence type="ECO:0000256" key="1">
    <source>
        <dbReference type="ARBA" id="ARBA00000098"/>
    </source>
</evidence>
<keyword evidence="11" id="KW-0482">Metalloprotease</keyword>
<feature type="active site" description="Proton acceptor" evidence="12">
    <location>
        <position position="273"/>
    </location>
</feature>
<dbReference type="PRINTS" id="PR00756">
    <property type="entry name" value="ALADIPTASE"/>
</dbReference>
<dbReference type="InterPro" id="IPR042097">
    <property type="entry name" value="Aminopeptidase_N-like_N_sf"/>
</dbReference>
<organism evidence="16 17">
    <name type="scientific">Paludibaculum fermentans</name>
    <dbReference type="NCBI Taxonomy" id="1473598"/>
    <lineage>
        <taxon>Bacteria</taxon>
        <taxon>Pseudomonadati</taxon>
        <taxon>Acidobacteriota</taxon>
        <taxon>Terriglobia</taxon>
        <taxon>Bryobacterales</taxon>
        <taxon>Bryobacteraceae</taxon>
        <taxon>Paludibaculum</taxon>
    </lineage>
</organism>
<feature type="binding site" evidence="14">
    <location>
        <position position="295"/>
    </location>
    <ligand>
        <name>Zn(2+)</name>
        <dbReference type="ChEBI" id="CHEBI:29105"/>
        <note>catalytic</note>
    </ligand>
</feature>
<dbReference type="InterPro" id="IPR045357">
    <property type="entry name" value="Aminopeptidase_N-like_N"/>
</dbReference>
<feature type="binding site" evidence="13">
    <location>
        <begin position="122"/>
        <end position="124"/>
    </location>
    <ligand>
        <name>a peptide</name>
        <dbReference type="ChEBI" id="CHEBI:60466"/>
    </ligand>
</feature>
<dbReference type="InterPro" id="IPR001930">
    <property type="entry name" value="Peptidase_M1"/>
</dbReference>
<dbReference type="InterPro" id="IPR038502">
    <property type="entry name" value="M1_LTA-4_hydro/amino_C_sf"/>
</dbReference>
<evidence type="ECO:0000256" key="12">
    <source>
        <dbReference type="PIRSR" id="PIRSR634015-1"/>
    </source>
</evidence>
<sequence>MVTDIHSYSNPTESRVRHVELDLAVSFAEKKLRGAATLTLDQAGKTLVLDTRDLHILRVNGSSSGFMLGARDKFLGAPLTIPLAPGVRSVVVEYETAPEASGLQWLEPPQTAGKKHPFLFSQSQAIHARSWIPIQDSPGVRVTYSARIHAPVPLTPLMSARVVRPGHFHLPEPIPPYLIAIAVGDLQFQAIGQRCGVWAEPSVLKGAAWEFADMEKMVAAAESLYGPYRWGRYDLLVLPPSFPFGGMENPCLTFATPTVIAGDRSLVSLVSHELAHSWSGNLVTNATWSDFWLNEGFTTYIERRIQEALYGRRQSEMEFAIEVGELKDEMKDLPPADQHLAVDLKGRDPDDGMTQVPYGKGALLLRKLEEKYGREKFDAWIRSYFDHFAFQSITTDQFVAYLHQSFPNENLDAWIHHPGLPPDAPKISFDFETKPRKAWVTAEWLHWLRSLAEDLSAPKMADLDQQWDFTHAGNSEVAAQWLLMAVRAKYEPAYPRLQEFLVQVGRRKFVKPLFEALVKTPDGRARAQSIYQQARSGYHPITQATVDAILK</sequence>
<dbReference type="SUPFAM" id="SSF48371">
    <property type="entry name" value="ARM repeat"/>
    <property type="match status" value="1"/>
</dbReference>
<name>A0A7S7SP68_PALFE</name>
<dbReference type="GO" id="GO:0008237">
    <property type="term" value="F:metallopeptidase activity"/>
    <property type="evidence" value="ECO:0007669"/>
    <property type="project" value="UniProtKB-KW"/>
</dbReference>
<accession>A0A7S7SP68</accession>
<keyword evidence="6" id="KW-0963">Cytoplasm</keyword>
<dbReference type="InterPro" id="IPR014782">
    <property type="entry name" value="Peptidase_M1_dom"/>
</dbReference>
<dbReference type="InterPro" id="IPR034015">
    <property type="entry name" value="M1_LTA4H"/>
</dbReference>
<dbReference type="PANTHER" id="PTHR45726">
    <property type="entry name" value="LEUKOTRIENE A-4 HYDROLASE"/>
    <property type="match status" value="1"/>
</dbReference>
<dbReference type="InterPro" id="IPR015211">
    <property type="entry name" value="Peptidase_M1_C"/>
</dbReference>
<evidence type="ECO:0000313" key="16">
    <source>
        <dbReference type="EMBL" id="QOY92214.1"/>
    </source>
</evidence>
<evidence type="ECO:0000313" key="17">
    <source>
        <dbReference type="Proteomes" id="UP000593892"/>
    </source>
</evidence>
<dbReference type="GO" id="GO:0005737">
    <property type="term" value="C:cytoplasm"/>
    <property type="evidence" value="ECO:0007669"/>
    <property type="project" value="UniProtKB-SubCell"/>
</dbReference>
<dbReference type="EMBL" id="CP063849">
    <property type="protein sequence ID" value="QOY92214.1"/>
    <property type="molecule type" value="Genomic_DNA"/>
</dbReference>
<dbReference type="PANTHER" id="PTHR45726:SF3">
    <property type="entry name" value="LEUKOTRIENE A-4 HYDROLASE"/>
    <property type="match status" value="1"/>
</dbReference>
<evidence type="ECO:0000256" key="7">
    <source>
        <dbReference type="ARBA" id="ARBA00022670"/>
    </source>
</evidence>
<evidence type="ECO:0000256" key="9">
    <source>
        <dbReference type="ARBA" id="ARBA00022801"/>
    </source>
</evidence>
<evidence type="ECO:0000259" key="15">
    <source>
        <dbReference type="SMART" id="SM01263"/>
    </source>
</evidence>
<evidence type="ECO:0000256" key="3">
    <source>
        <dbReference type="ARBA" id="ARBA00010136"/>
    </source>
</evidence>
<evidence type="ECO:0000256" key="2">
    <source>
        <dbReference type="ARBA" id="ARBA00004496"/>
    </source>
</evidence>
<dbReference type="KEGG" id="pfer:IRI77_31535"/>
<dbReference type="CDD" id="cd09599">
    <property type="entry name" value="M1_LTA4H"/>
    <property type="match status" value="1"/>
</dbReference>
<proteinExistence type="inferred from homology"/>
<dbReference type="Gene3D" id="1.25.40.320">
    <property type="entry name" value="Peptidase M1, leukotriene A4 hydrolase/aminopeptidase C-terminal domain"/>
    <property type="match status" value="1"/>
</dbReference>
<dbReference type="FunFam" id="3.30.2010.30:FF:000001">
    <property type="entry name" value="Leukotriene A(4) hydrolase"/>
    <property type="match status" value="1"/>
</dbReference>
<dbReference type="Gene3D" id="3.30.2010.30">
    <property type="match status" value="1"/>
</dbReference>
<keyword evidence="9" id="KW-0378">Hydrolase</keyword>